<dbReference type="PANTHER" id="PTHR22576">
    <property type="entry name" value="MUCOSA ASSOCIATED LYMPHOID TISSUE LYMPHOMA TRANSLOCATION PROTEIN 1/PARACASPASE"/>
    <property type="match status" value="1"/>
</dbReference>
<evidence type="ECO:0000313" key="3">
    <source>
        <dbReference type="Proteomes" id="UP000813215"/>
    </source>
</evidence>
<evidence type="ECO:0000313" key="2">
    <source>
        <dbReference type="EMBL" id="MBW4434498.1"/>
    </source>
</evidence>
<gene>
    <name evidence="2" type="ORF">KME28_22980</name>
</gene>
<organism evidence="2 3">
    <name type="scientific">Pelatocladus maniniholoensis HA4357-MV3</name>
    <dbReference type="NCBI Taxonomy" id="1117104"/>
    <lineage>
        <taxon>Bacteria</taxon>
        <taxon>Bacillati</taxon>
        <taxon>Cyanobacteriota</taxon>
        <taxon>Cyanophyceae</taxon>
        <taxon>Nostocales</taxon>
        <taxon>Nostocaceae</taxon>
        <taxon>Pelatocladus</taxon>
    </lineage>
</organism>
<proteinExistence type="predicted"/>
<dbReference type="InterPro" id="IPR002048">
    <property type="entry name" value="EF_hand_dom"/>
</dbReference>
<dbReference type="PROSITE" id="PS00018">
    <property type="entry name" value="EF_HAND_1"/>
    <property type="match status" value="1"/>
</dbReference>
<dbReference type="InterPro" id="IPR011600">
    <property type="entry name" value="Pept_C14_caspase"/>
</dbReference>
<sequence length="282" mass="31491">MAKLALLIGVSEYESNVLPPLPGVVKDIEAMQRVLEHPEIGKFDQVTQLINKDASTIHYEIERLFTENRYKDDLVLLYLSGHGFRDENGYLHYVSCNTKINEHKHVFTGTAVAARFIQEQCMNRSQSQRQVVILDCCFSGAFAEGMSAKNVVRIINIDIAAQLGGEGRAVLTSSTATQVSFEDQGGGVYTQYLIEGMEKGAADTDNDGVITVAELHEYAKRKVQEAKPAMKPEIYAVREGYTIRLANAPVGDPRLEYRKEVEKCVRKDGSFSAVGRRILDRR</sequence>
<dbReference type="InterPro" id="IPR052039">
    <property type="entry name" value="Caspase-related_regulators"/>
</dbReference>
<dbReference type="GO" id="GO:0004197">
    <property type="term" value="F:cysteine-type endopeptidase activity"/>
    <property type="evidence" value="ECO:0007669"/>
    <property type="project" value="InterPro"/>
</dbReference>
<dbReference type="AlphaFoldDB" id="A0A9E3HBS5"/>
<dbReference type="SUPFAM" id="SSF52129">
    <property type="entry name" value="Caspase-like"/>
    <property type="match status" value="1"/>
</dbReference>
<dbReference type="InterPro" id="IPR018247">
    <property type="entry name" value="EF_Hand_1_Ca_BS"/>
</dbReference>
<dbReference type="Pfam" id="PF00656">
    <property type="entry name" value="Peptidase_C14"/>
    <property type="match status" value="1"/>
</dbReference>
<dbReference type="GO" id="GO:0005509">
    <property type="term" value="F:calcium ion binding"/>
    <property type="evidence" value="ECO:0007669"/>
    <property type="project" value="InterPro"/>
</dbReference>
<reference evidence="2" key="2">
    <citation type="journal article" date="2022" name="Microbiol. Resour. Announc.">
        <title>Metagenome Sequencing to Explore Phylogenomics of Terrestrial Cyanobacteria.</title>
        <authorList>
            <person name="Ward R.D."/>
            <person name="Stajich J.E."/>
            <person name="Johansen J.R."/>
            <person name="Huntemann M."/>
            <person name="Clum A."/>
            <person name="Foster B."/>
            <person name="Foster B."/>
            <person name="Roux S."/>
            <person name="Palaniappan K."/>
            <person name="Varghese N."/>
            <person name="Mukherjee S."/>
            <person name="Reddy T.B.K."/>
            <person name="Daum C."/>
            <person name="Copeland A."/>
            <person name="Chen I.A."/>
            <person name="Ivanova N.N."/>
            <person name="Kyrpides N.C."/>
            <person name="Shapiro N."/>
            <person name="Eloe-Fadrosh E.A."/>
            <person name="Pietrasiak N."/>
        </authorList>
    </citation>
    <scope>NUCLEOTIDE SEQUENCE</scope>
    <source>
        <strain evidence="2">HA4357-MV3</strain>
    </source>
</reference>
<dbReference type="InterPro" id="IPR029030">
    <property type="entry name" value="Caspase-like_dom_sf"/>
</dbReference>
<name>A0A9E3HBS5_9NOST</name>
<accession>A0A9E3HBS5</accession>
<dbReference type="PROSITE" id="PS50222">
    <property type="entry name" value="EF_HAND_2"/>
    <property type="match status" value="1"/>
</dbReference>
<evidence type="ECO:0000259" key="1">
    <source>
        <dbReference type="PROSITE" id="PS50222"/>
    </source>
</evidence>
<reference evidence="2" key="1">
    <citation type="submission" date="2021-05" db="EMBL/GenBank/DDBJ databases">
        <authorList>
            <person name="Pietrasiak N."/>
            <person name="Ward R."/>
            <person name="Stajich J.E."/>
            <person name="Kurbessoian T."/>
        </authorList>
    </citation>
    <scope>NUCLEOTIDE SEQUENCE</scope>
    <source>
        <strain evidence="2">HA4357-MV3</strain>
    </source>
</reference>
<dbReference type="Gene3D" id="3.40.50.1460">
    <property type="match status" value="1"/>
</dbReference>
<dbReference type="Proteomes" id="UP000813215">
    <property type="component" value="Unassembled WGS sequence"/>
</dbReference>
<protein>
    <submittedName>
        <fullName evidence="2">Caspase family protein</fullName>
    </submittedName>
</protein>
<dbReference type="GO" id="GO:0006508">
    <property type="term" value="P:proteolysis"/>
    <property type="evidence" value="ECO:0007669"/>
    <property type="project" value="InterPro"/>
</dbReference>
<comment type="caution">
    <text evidence="2">The sequence shown here is derived from an EMBL/GenBank/DDBJ whole genome shotgun (WGS) entry which is preliminary data.</text>
</comment>
<dbReference type="NCBIfam" id="NF047832">
    <property type="entry name" value="caspase_w_EACC1"/>
    <property type="match status" value="1"/>
</dbReference>
<dbReference type="EMBL" id="JAHHHW010000133">
    <property type="protein sequence ID" value="MBW4434498.1"/>
    <property type="molecule type" value="Genomic_DNA"/>
</dbReference>
<dbReference type="PANTHER" id="PTHR22576:SF37">
    <property type="entry name" value="MUCOSA-ASSOCIATED LYMPHOID TISSUE LYMPHOMA TRANSLOCATION PROTEIN 1"/>
    <property type="match status" value="1"/>
</dbReference>
<feature type="domain" description="EF-hand" evidence="1">
    <location>
        <begin position="203"/>
        <end position="225"/>
    </location>
</feature>